<dbReference type="NCBIfam" id="TIGR03648">
    <property type="entry name" value="Na_symport_lg"/>
    <property type="match status" value="1"/>
</dbReference>
<gene>
    <name evidence="12" type="ORF">FHS72_001279</name>
</gene>
<dbReference type="EMBL" id="JACIJM010000003">
    <property type="protein sequence ID" value="MBB5721667.1"/>
    <property type="molecule type" value="Genomic_DNA"/>
</dbReference>
<dbReference type="GO" id="GO:0005886">
    <property type="term" value="C:plasma membrane"/>
    <property type="evidence" value="ECO:0007669"/>
    <property type="project" value="TreeGrafter"/>
</dbReference>
<feature type="transmembrane region" description="Helical" evidence="11">
    <location>
        <begin position="547"/>
        <end position="571"/>
    </location>
</feature>
<dbReference type="InterPro" id="IPR050277">
    <property type="entry name" value="Sodium:Solute_Symporter"/>
</dbReference>
<dbReference type="Pfam" id="PF00474">
    <property type="entry name" value="SSF"/>
    <property type="match status" value="2"/>
</dbReference>
<dbReference type="GO" id="GO:0046942">
    <property type="term" value="P:carboxylic acid transport"/>
    <property type="evidence" value="ECO:0007669"/>
    <property type="project" value="UniProtKB-ARBA"/>
</dbReference>
<keyword evidence="8 11" id="KW-0472">Membrane</keyword>
<proteinExistence type="inferred from homology"/>
<name>A0A7W9BK05_9RHOB</name>
<dbReference type="PROSITE" id="PS50283">
    <property type="entry name" value="NA_SOLUT_SYMP_3"/>
    <property type="match status" value="1"/>
</dbReference>
<keyword evidence="9" id="KW-0739">Sodium transport</keyword>
<feature type="transmembrane region" description="Helical" evidence="11">
    <location>
        <begin position="116"/>
        <end position="143"/>
    </location>
</feature>
<dbReference type="InterPro" id="IPR018212">
    <property type="entry name" value="Na/solute_symporter_CS"/>
</dbReference>
<evidence type="ECO:0000256" key="9">
    <source>
        <dbReference type="ARBA" id="ARBA00023201"/>
    </source>
</evidence>
<dbReference type="CDD" id="cd11480">
    <property type="entry name" value="SLC5sbd_u4"/>
    <property type="match status" value="1"/>
</dbReference>
<organism evidence="12 13">
    <name type="scientific">Yoonia ponticola</name>
    <dbReference type="NCBI Taxonomy" id="1524255"/>
    <lineage>
        <taxon>Bacteria</taxon>
        <taxon>Pseudomonadati</taxon>
        <taxon>Pseudomonadota</taxon>
        <taxon>Alphaproteobacteria</taxon>
        <taxon>Rhodobacterales</taxon>
        <taxon>Paracoccaceae</taxon>
        <taxon>Yoonia</taxon>
    </lineage>
</organism>
<feature type="transmembrane region" description="Helical" evidence="11">
    <location>
        <begin position="149"/>
        <end position="168"/>
    </location>
</feature>
<evidence type="ECO:0000256" key="1">
    <source>
        <dbReference type="ARBA" id="ARBA00004141"/>
    </source>
</evidence>
<keyword evidence="9" id="KW-0406">Ion transport</keyword>
<evidence type="ECO:0000256" key="11">
    <source>
        <dbReference type="SAM" id="Phobius"/>
    </source>
</evidence>
<evidence type="ECO:0000256" key="8">
    <source>
        <dbReference type="ARBA" id="ARBA00023136"/>
    </source>
</evidence>
<keyword evidence="9" id="KW-0915">Sodium</keyword>
<keyword evidence="4" id="KW-1003">Cell membrane</keyword>
<evidence type="ECO:0000256" key="7">
    <source>
        <dbReference type="ARBA" id="ARBA00022989"/>
    </source>
</evidence>
<accession>A0A7W9BK05</accession>
<dbReference type="RefSeq" id="WP_183527237.1">
    <property type="nucleotide sequence ID" value="NZ_JACIJM010000003.1"/>
</dbReference>
<feature type="transmembrane region" description="Helical" evidence="11">
    <location>
        <begin position="287"/>
        <end position="308"/>
    </location>
</feature>
<evidence type="ECO:0000256" key="3">
    <source>
        <dbReference type="ARBA" id="ARBA00022448"/>
    </source>
</evidence>
<evidence type="ECO:0000256" key="5">
    <source>
        <dbReference type="ARBA" id="ARBA00022692"/>
    </source>
</evidence>
<dbReference type="GO" id="GO:0006814">
    <property type="term" value="P:sodium ion transport"/>
    <property type="evidence" value="ECO:0007669"/>
    <property type="project" value="UniProtKB-KW"/>
</dbReference>
<feature type="transmembrane region" description="Helical" evidence="11">
    <location>
        <begin position="180"/>
        <end position="201"/>
    </location>
</feature>
<evidence type="ECO:0000256" key="4">
    <source>
        <dbReference type="ARBA" id="ARBA00022475"/>
    </source>
</evidence>
<protein>
    <submittedName>
        <fullName evidence="12">Cation/acetate symporter</fullName>
    </submittedName>
</protein>
<evidence type="ECO:0000313" key="12">
    <source>
        <dbReference type="EMBL" id="MBB5721667.1"/>
    </source>
</evidence>
<keyword evidence="7 11" id="KW-1133">Transmembrane helix</keyword>
<evidence type="ECO:0000256" key="6">
    <source>
        <dbReference type="ARBA" id="ARBA00022847"/>
    </source>
</evidence>
<sequence>MSQFVINLLFVGASFAIYIGIAIWARAGSTSEFYAAGRGVHPVTNGMATAADWMSAASFISMAGLIAFTGYDNSSYLMGWTGGYVLLALLLAPYLRKFGKFTVSEFIGDRFYSPTARMVAVVCLIVASTTYVIGQMTGVGVAFGRFLEISNTAGLLIGACVVFAYAVFGGMKGVTYTQVAQYVVLILAFTIPAVFISLQLVGTPIPALGLFSHISPEASGGEGSVYLLQKLDQIVTELGFASYTDQHKDNLNMVLFTLSLMIGTAGLPHVIMRFFTVPKVSDARWSAGWALVFIALLYLTAPAVGAMARLNITNLMWPNGTQGDAVSVQMIEEDARYDWMKTWQTTGLLGWEDKNGDGMIQYYNDQNAEMAERAAANGWVGNELTNFNQDILVLANPEIANLPSWVIGLMAAGGLAAALSTAAGLLLAISSAVSHDLLKGQLTPNMSEKAELMSARVAMAVAIVVATILGLNPPGFAAQTVALAFGLAAASIFPALMMGIFSTRVNNVGAVCGMLAGLGFTLVYIFMHKGWLFIDGTNSFPDTVEGSMLGIQSTAIGAVGAAINFAVAYIVSLSTKDTPQEIKDLVESVRIPAGAGGAVDH</sequence>
<feature type="transmembrane region" description="Helical" evidence="11">
    <location>
        <begin position="450"/>
        <end position="470"/>
    </location>
</feature>
<dbReference type="Proteomes" id="UP000535415">
    <property type="component" value="Unassembled WGS sequence"/>
</dbReference>
<feature type="transmembrane region" description="Helical" evidence="11">
    <location>
        <begin position="77"/>
        <end position="95"/>
    </location>
</feature>
<keyword evidence="13" id="KW-1185">Reference proteome</keyword>
<keyword evidence="3" id="KW-0813">Transport</keyword>
<dbReference type="AlphaFoldDB" id="A0A7W9BK05"/>
<dbReference type="InterPro" id="IPR038377">
    <property type="entry name" value="Na/Glc_symporter_sf"/>
</dbReference>
<evidence type="ECO:0000256" key="10">
    <source>
        <dbReference type="RuleBase" id="RU362091"/>
    </source>
</evidence>
<dbReference type="GO" id="GO:0015293">
    <property type="term" value="F:symporter activity"/>
    <property type="evidence" value="ECO:0007669"/>
    <property type="project" value="UniProtKB-KW"/>
</dbReference>
<dbReference type="InterPro" id="IPR019899">
    <property type="entry name" value="Na/solute_symporter_VC_2705"/>
</dbReference>
<dbReference type="InterPro" id="IPR001734">
    <property type="entry name" value="Na/solute_symporter"/>
</dbReference>
<dbReference type="Gene3D" id="1.20.1730.10">
    <property type="entry name" value="Sodium/glucose cotransporter"/>
    <property type="match status" value="1"/>
</dbReference>
<feature type="transmembrane region" description="Helical" evidence="11">
    <location>
        <begin position="476"/>
        <end position="496"/>
    </location>
</feature>
<dbReference type="PANTHER" id="PTHR48086:SF5">
    <property type="entry name" value="NA(+):SOLUTE SYMPORTER (SSF FAMILY)"/>
    <property type="match status" value="1"/>
</dbReference>
<keyword evidence="6" id="KW-0769">Symport</keyword>
<feature type="transmembrane region" description="Helical" evidence="11">
    <location>
        <begin position="253"/>
        <end position="275"/>
    </location>
</feature>
<keyword evidence="5 11" id="KW-0812">Transmembrane</keyword>
<reference evidence="12 13" key="1">
    <citation type="submission" date="2020-08" db="EMBL/GenBank/DDBJ databases">
        <title>Genomic Encyclopedia of Type Strains, Phase IV (KMG-IV): sequencing the most valuable type-strain genomes for metagenomic binning, comparative biology and taxonomic classification.</title>
        <authorList>
            <person name="Goeker M."/>
        </authorList>
    </citation>
    <scope>NUCLEOTIDE SEQUENCE [LARGE SCALE GENOMIC DNA]</scope>
    <source>
        <strain evidence="12 13">DSM 101064</strain>
    </source>
</reference>
<comment type="subcellular location">
    <subcellularLocation>
        <location evidence="1">Membrane</location>
        <topology evidence="1">Multi-pass membrane protein</topology>
    </subcellularLocation>
</comment>
<dbReference type="PANTHER" id="PTHR48086">
    <property type="entry name" value="SODIUM/PROLINE SYMPORTER-RELATED"/>
    <property type="match status" value="1"/>
</dbReference>
<evidence type="ECO:0000256" key="2">
    <source>
        <dbReference type="ARBA" id="ARBA00006434"/>
    </source>
</evidence>
<feature type="transmembrane region" description="Helical" evidence="11">
    <location>
        <begin position="6"/>
        <end position="25"/>
    </location>
</feature>
<feature type="transmembrane region" description="Helical" evidence="11">
    <location>
        <begin position="508"/>
        <end position="527"/>
    </location>
</feature>
<comment type="caution">
    <text evidence="12">The sequence shown here is derived from an EMBL/GenBank/DDBJ whole genome shotgun (WGS) entry which is preliminary data.</text>
</comment>
<evidence type="ECO:0000313" key="13">
    <source>
        <dbReference type="Proteomes" id="UP000535415"/>
    </source>
</evidence>
<dbReference type="PROSITE" id="PS00457">
    <property type="entry name" value="NA_SOLUT_SYMP_2"/>
    <property type="match status" value="1"/>
</dbReference>
<comment type="similarity">
    <text evidence="2 10">Belongs to the sodium:solute symporter (SSF) (TC 2.A.21) family.</text>
</comment>
<feature type="transmembrane region" description="Helical" evidence="11">
    <location>
        <begin position="405"/>
        <end position="429"/>
    </location>
</feature>